<dbReference type="PANTHER" id="PTHR30572">
    <property type="entry name" value="MEMBRANE COMPONENT OF TRANSPORTER-RELATED"/>
    <property type="match status" value="1"/>
</dbReference>
<dbReference type="EMBL" id="DYZL01000204">
    <property type="protein sequence ID" value="HJH44131.1"/>
    <property type="molecule type" value="Genomic_DNA"/>
</dbReference>
<protein>
    <submittedName>
        <fullName evidence="8">FtsX-like permease family protein</fullName>
    </submittedName>
</protein>
<comment type="subcellular location">
    <subcellularLocation>
        <location evidence="1">Cell membrane</location>
        <topology evidence="1">Multi-pass membrane protein</topology>
    </subcellularLocation>
</comment>
<keyword evidence="5 6" id="KW-0472">Membrane</keyword>
<accession>A0A9D3AE89</accession>
<dbReference type="Proteomes" id="UP000789325">
    <property type="component" value="Unassembled WGS sequence"/>
</dbReference>
<evidence type="ECO:0000259" key="7">
    <source>
        <dbReference type="Pfam" id="PF02687"/>
    </source>
</evidence>
<reference evidence="8" key="1">
    <citation type="journal article" date="2021" name="PeerJ">
        <title>Extensive microbial diversity within the chicken gut microbiome revealed by metagenomics and culture.</title>
        <authorList>
            <person name="Gilroy R."/>
            <person name="Ravi A."/>
            <person name="Getino M."/>
            <person name="Pursley I."/>
            <person name="Horton D.L."/>
            <person name="Alikhan N.F."/>
            <person name="Baker D."/>
            <person name="Gharbi K."/>
            <person name="Hall N."/>
            <person name="Watson M."/>
            <person name="Adriaenssens E.M."/>
            <person name="Foster-Nyarko E."/>
            <person name="Jarju S."/>
            <person name="Secka A."/>
            <person name="Antonio M."/>
            <person name="Oren A."/>
            <person name="Chaudhuri R.R."/>
            <person name="La Ragione R."/>
            <person name="Hildebrand F."/>
            <person name="Pallen M.J."/>
        </authorList>
    </citation>
    <scope>NUCLEOTIDE SEQUENCE</scope>
    <source>
        <strain evidence="8">USAMLcec12-2067</strain>
    </source>
</reference>
<dbReference type="GO" id="GO:0005886">
    <property type="term" value="C:plasma membrane"/>
    <property type="evidence" value="ECO:0007669"/>
    <property type="project" value="UniProtKB-SubCell"/>
</dbReference>
<proteinExistence type="predicted"/>
<gene>
    <name evidence="8" type="ORF">K8V16_10125</name>
</gene>
<feature type="transmembrane region" description="Helical" evidence="6">
    <location>
        <begin position="461"/>
        <end position="484"/>
    </location>
</feature>
<organism evidence="8 9">
    <name type="scientific">Rubneribacter badeniensis</name>
    <dbReference type="NCBI Taxonomy" id="2070688"/>
    <lineage>
        <taxon>Bacteria</taxon>
        <taxon>Bacillati</taxon>
        <taxon>Actinomycetota</taxon>
        <taxon>Coriobacteriia</taxon>
        <taxon>Eggerthellales</taxon>
        <taxon>Eggerthellaceae</taxon>
        <taxon>Rubneribacter</taxon>
    </lineage>
</organism>
<evidence type="ECO:0000256" key="3">
    <source>
        <dbReference type="ARBA" id="ARBA00022692"/>
    </source>
</evidence>
<dbReference type="PANTHER" id="PTHR30572:SF9">
    <property type="entry name" value="ABC TRANSPORTER PERMEASE PROTEIN"/>
    <property type="match status" value="1"/>
</dbReference>
<dbReference type="Pfam" id="PF02687">
    <property type="entry name" value="FtsX"/>
    <property type="match status" value="1"/>
</dbReference>
<sequence>MSFAKRAVLYVARKRGKTLTLFLILLVIATAALSGIAVREAVATAQLNVREALGGTFTLQPNMDDPSKWESREASAGGVVAGTQQVFTGERITNDLGERIMGEVDGIKGFNASWSNAGVPQTLDGEFLELVGDGEGDLADAFLQSYGDFGKTVSLTAATDTRFDAYFAKGYLELIEGDPVRHDSGNGVLVSEKFAELNGLSVGDAFTLKQSDVYDSAELKDTDTVTEVRVQGIFREVAESTASFSGWSASNTMYCTYDTLTSVRPTHKEDGFDQITFHVDDPADLERIVADVEAGYNGSDDFTVSADNGEVESVTAPLENMDRLVLWLVAGVLVCGAAVLALVLTARVRDRMHESGVLLSLGVPRGRIVGQYLVEAFLVAALAFAVSVPVSAGVAQGLGDGLLEYASERGAEGGAGLDAGGAGRAGDASGMTVVDSSSFGLDFEPNTNLTDIRVTVDGRSAAIAFGAGFALVAAAVACSSAPLLRRTPQRDTWKDELAEGVRHGEYEEGGGARGGRGGRYGRDGCFGWDFGGWGARGGRFDQG</sequence>
<evidence type="ECO:0000256" key="5">
    <source>
        <dbReference type="ARBA" id="ARBA00023136"/>
    </source>
</evidence>
<evidence type="ECO:0000256" key="2">
    <source>
        <dbReference type="ARBA" id="ARBA00022475"/>
    </source>
</evidence>
<feature type="domain" description="ABC3 transporter permease C-terminal" evidence="7">
    <location>
        <begin position="329"/>
        <end position="485"/>
    </location>
</feature>
<keyword evidence="2" id="KW-1003">Cell membrane</keyword>
<feature type="transmembrane region" description="Helical" evidence="6">
    <location>
        <begin position="324"/>
        <end position="344"/>
    </location>
</feature>
<keyword evidence="3 6" id="KW-0812">Transmembrane</keyword>
<dbReference type="InterPro" id="IPR050250">
    <property type="entry name" value="Macrolide_Exporter_MacB"/>
</dbReference>
<reference evidence="8" key="2">
    <citation type="submission" date="2021-09" db="EMBL/GenBank/DDBJ databases">
        <authorList>
            <person name="Gilroy R."/>
        </authorList>
    </citation>
    <scope>NUCLEOTIDE SEQUENCE</scope>
    <source>
        <strain evidence="8">USAMLcec12-2067</strain>
    </source>
</reference>
<dbReference type="GO" id="GO:0022857">
    <property type="term" value="F:transmembrane transporter activity"/>
    <property type="evidence" value="ECO:0007669"/>
    <property type="project" value="TreeGrafter"/>
</dbReference>
<evidence type="ECO:0000256" key="4">
    <source>
        <dbReference type="ARBA" id="ARBA00022989"/>
    </source>
</evidence>
<evidence type="ECO:0000313" key="8">
    <source>
        <dbReference type="EMBL" id="HJH44131.1"/>
    </source>
</evidence>
<dbReference type="AlphaFoldDB" id="A0A9D3AE89"/>
<evidence type="ECO:0000256" key="1">
    <source>
        <dbReference type="ARBA" id="ARBA00004651"/>
    </source>
</evidence>
<comment type="caution">
    <text evidence="8">The sequence shown here is derived from an EMBL/GenBank/DDBJ whole genome shotgun (WGS) entry which is preliminary data.</text>
</comment>
<dbReference type="InterPro" id="IPR003838">
    <property type="entry name" value="ABC3_permease_C"/>
</dbReference>
<keyword evidence="4 6" id="KW-1133">Transmembrane helix</keyword>
<feature type="transmembrane region" description="Helical" evidence="6">
    <location>
        <begin position="372"/>
        <end position="395"/>
    </location>
</feature>
<name>A0A9D3AE89_9ACTN</name>
<evidence type="ECO:0000313" key="9">
    <source>
        <dbReference type="Proteomes" id="UP000789325"/>
    </source>
</evidence>
<evidence type="ECO:0000256" key="6">
    <source>
        <dbReference type="SAM" id="Phobius"/>
    </source>
</evidence>